<dbReference type="KEGG" id="chy:CHY_2379"/>
<dbReference type="AlphaFoldDB" id="Q3A9K8"/>
<dbReference type="EMBL" id="CP000141">
    <property type="protein sequence ID" value="ABB15724.1"/>
    <property type="molecule type" value="Genomic_DNA"/>
</dbReference>
<proteinExistence type="predicted"/>
<evidence type="ECO:0000313" key="2">
    <source>
        <dbReference type="Proteomes" id="UP000002706"/>
    </source>
</evidence>
<name>Q3A9K8_CARHZ</name>
<evidence type="ECO:0000313" key="1">
    <source>
        <dbReference type="EMBL" id="ABB15724.1"/>
    </source>
</evidence>
<accession>Q3A9K8</accession>
<dbReference type="HOGENOM" id="CLU_3364017_0_0_9"/>
<keyword evidence="2" id="KW-1185">Reference proteome</keyword>
<sequence length="35" mass="3936">MIKKAFRTEGLCFNSRLGPLDPSGHIDFLKNKSTL</sequence>
<dbReference type="Proteomes" id="UP000002706">
    <property type="component" value="Chromosome"/>
</dbReference>
<reference evidence="1 2" key="1">
    <citation type="journal article" date="2005" name="PLoS Genet.">
        <title>Life in hot carbon monoxide: the complete genome sequence of Carboxydothermus hydrogenoformans Z-2901.</title>
        <authorList>
            <person name="Wu M."/>
            <person name="Ren Q."/>
            <person name="Durkin A.S."/>
            <person name="Daugherty S.C."/>
            <person name="Brinkac L.M."/>
            <person name="Dodson R.J."/>
            <person name="Madupu R."/>
            <person name="Sullivan S.A."/>
            <person name="Kolonay J.F."/>
            <person name="Haft D.H."/>
            <person name="Nelson W.C."/>
            <person name="Tallon L.J."/>
            <person name="Jones K.M."/>
            <person name="Ulrich L.E."/>
            <person name="Gonzalez J.M."/>
            <person name="Zhulin I.B."/>
            <person name="Robb F.T."/>
            <person name="Eisen J.A."/>
        </authorList>
    </citation>
    <scope>NUCLEOTIDE SEQUENCE [LARGE SCALE GENOMIC DNA]</scope>
    <source>
        <strain evidence="2">ATCC BAA-161 / DSM 6008 / Z-2901</strain>
    </source>
</reference>
<dbReference type="InParanoid" id="Q3A9K8"/>
<organism evidence="1 2">
    <name type="scientific">Carboxydothermus hydrogenoformans (strain ATCC BAA-161 / DSM 6008 / Z-2901)</name>
    <dbReference type="NCBI Taxonomy" id="246194"/>
    <lineage>
        <taxon>Bacteria</taxon>
        <taxon>Bacillati</taxon>
        <taxon>Bacillota</taxon>
        <taxon>Clostridia</taxon>
        <taxon>Thermoanaerobacterales</taxon>
        <taxon>Thermoanaerobacteraceae</taxon>
        <taxon>Carboxydothermus</taxon>
    </lineage>
</organism>
<gene>
    <name evidence="1" type="ordered locus">CHY_2379</name>
</gene>
<protein>
    <submittedName>
        <fullName evidence="1">Uncharacterized protein</fullName>
    </submittedName>
</protein>